<evidence type="ECO:0000313" key="2">
    <source>
        <dbReference type="Proteomes" id="UP000305906"/>
    </source>
</evidence>
<dbReference type="AlphaFoldDB" id="A0A5R9FXT8"/>
<proteinExistence type="predicted"/>
<organism evidence="1 2">
    <name type="scientific">Streptomyces montanus</name>
    <dbReference type="NCBI Taxonomy" id="2580423"/>
    <lineage>
        <taxon>Bacteria</taxon>
        <taxon>Bacillati</taxon>
        <taxon>Actinomycetota</taxon>
        <taxon>Actinomycetes</taxon>
        <taxon>Kitasatosporales</taxon>
        <taxon>Streptomycetaceae</taxon>
        <taxon>Streptomyces</taxon>
    </lineage>
</organism>
<protein>
    <submittedName>
        <fullName evidence="1">Uncharacterized protein</fullName>
    </submittedName>
</protein>
<dbReference type="Proteomes" id="UP000305906">
    <property type="component" value="Unassembled WGS sequence"/>
</dbReference>
<name>A0A5R9FXT8_9ACTN</name>
<dbReference type="RefSeq" id="WP_138043542.1">
    <property type="nucleotide sequence ID" value="NZ_VBZC01000003.1"/>
</dbReference>
<gene>
    <name evidence="1" type="ORF">FE633_03290</name>
</gene>
<sequence length="300" mass="32483">MSDERAMRIEFGGWFMCRLATDPDPTDEPRGASGSTFALAGEPDLDRVIVLHDPPPGTVRSHAPEVGVRVTRATVAGTDLPDGLVGGRVELLDRPRFENRNFVLNVAGQEPIVPFRLRVGGADGKPRLERTMVMAPEAPDADVHSVPQSVLQAYGGRSFRTDAALVASATGIHGPYVNRVERRAELAAELADPSLSRVQKAALGKRIRELDIALKNPADERVVNMTAVEEFDFPLLGTPILHGELPGGAGLDLNAPWRVTFWMGGWDPDVLCGFMRGDLTVPLRERPCLRTGSAVRISDA</sequence>
<reference evidence="1 2" key="1">
    <citation type="submission" date="2019-05" db="EMBL/GenBank/DDBJ databases">
        <title>Streptomyces sp. NEAU-C151, a novel actinomycete isolated from soil.</title>
        <authorList>
            <person name="Han L."/>
            <person name="Jiang H."/>
        </authorList>
    </citation>
    <scope>NUCLEOTIDE SEQUENCE [LARGE SCALE GENOMIC DNA]</scope>
    <source>
        <strain evidence="1 2">NEAU-C151</strain>
    </source>
</reference>
<evidence type="ECO:0000313" key="1">
    <source>
        <dbReference type="EMBL" id="TLS47539.1"/>
    </source>
</evidence>
<comment type="caution">
    <text evidence="1">The sequence shown here is derived from an EMBL/GenBank/DDBJ whole genome shotgun (WGS) entry which is preliminary data.</text>
</comment>
<keyword evidence="2" id="KW-1185">Reference proteome</keyword>
<dbReference type="EMBL" id="VBZC01000003">
    <property type="protein sequence ID" value="TLS47539.1"/>
    <property type="molecule type" value="Genomic_DNA"/>
</dbReference>
<accession>A0A5R9FXT8</accession>